<evidence type="ECO:0000313" key="2">
    <source>
        <dbReference type="EMBL" id="RAG83951.1"/>
    </source>
</evidence>
<keyword evidence="3" id="KW-1185">Reference proteome</keyword>
<dbReference type="Proteomes" id="UP000248889">
    <property type="component" value="Unassembled WGS sequence"/>
</dbReference>
<comment type="caution">
    <text evidence="2">The sequence shown here is derived from an EMBL/GenBank/DDBJ whole genome shotgun (WGS) entry which is preliminary data.</text>
</comment>
<feature type="region of interest" description="Disordered" evidence="1">
    <location>
        <begin position="1"/>
        <end position="59"/>
    </location>
</feature>
<dbReference type="EMBL" id="QKYN01000074">
    <property type="protein sequence ID" value="RAG83951.1"/>
    <property type="molecule type" value="Genomic_DNA"/>
</dbReference>
<dbReference type="AlphaFoldDB" id="A0A2X0IKR6"/>
<reference evidence="2 3" key="1">
    <citation type="submission" date="2018-06" db="EMBL/GenBank/DDBJ databases">
        <title>Streptacidiphilus pinicola sp. nov., isolated from pine grove soil.</title>
        <authorList>
            <person name="Roh S.G."/>
            <person name="Park S."/>
            <person name="Kim M.-K."/>
            <person name="Yun B.-R."/>
            <person name="Park J."/>
            <person name="Kim M.J."/>
            <person name="Kim Y.S."/>
            <person name="Kim S.B."/>
        </authorList>
    </citation>
    <scope>NUCLEOTIDE SEQUENCE [LARGE SCALE GENOMIC DNA]</scope>
    <source>
        <strain evidence="2 3">MMS16-CNU450</strain>
    </source>
</reference>
<evidence type="ECO:0000313" key="3">
    <source>
        <dbReference type="Proteomes" id="UP000248889"/>
    </source>
</evidence>
<evidence type="ECO:0000256" key="1">
    <source>
        <dbReference type="SAM" id="MobiDB-lite"/>
    </source>
</evidence>
<sequence length="59" mass="6504">MPRAAGIPRRHRSRRPARARRARAAPRCPASAFPPLAPVLHRPTNGRPGVGRMSSAWRS</sequence>
<gene>
    <name evidence="2" type="ORF">DN069_19530</name>
</gene>
<feature type="compositionally biased region" description="Basic residues" evidence="1">
    <location>
        <begin position="8"/>
        <end position="24"/>
    </location>
</feature>
<accession>A0A2X0IKR6</accession>
<organism evidence="2 3">
    <name type="scientific">Streptacidiphilus pinicola</name>
    <dbReference type="NCBI Taxonomy" id="2219663"/>
    <lineage>
        <taxon>Bacteria</taxon>
        <taxon>Bacillati</taxon>
        <taxon>Actinomycetota</taxon>
        <taxon>Actinomycetes</taxon>
        <taxon>Kitasatosporales</taxon>
        <taxon>Streptomycetaceae</taxon>
        <taxon>Streptacidiphilus</taxon>
    </lineage>
</organism>
<proteinExistence type="predicted"/>
<protein>
    <submittedName>
        <fullName evidence="2">Uncharacterized protein</fullName>
    </submittedName>
</protein>
<name>A0A2X0IKR6_9ACTN</name>
<feature type="compositionally biased region" description="Low complexity" evidence="1">
    <location>
        <begin position="25"/>
        <end position="34"/>
    </location>
</feature>